<reference evidence="2 3" key="1">
    <citation type="submission" date="2015-02" db="EMBL/GenBank/DDBJ databases">
        <title>Draft genome sequences of ten Microbacterium spp. with emphasis on heavy metal contaminated environments.</title>
        <authorList>
            <person name="Corretto E."/>
        </authorList>
    </citation>
    <scope>NUCLEOTIDE SEQUENCE [LARGE SCALE GENOMIC DNA]</scope>
    <source>
        <strain evidence="2 3">DSM 12966</strain>
    </source>
</reference>
<proteinExistence type="predicted"/>
<dbReference type="Proteomes" id="UP000033572">
    <property type="component" value="Unassembled WGS sequence"/>
</dbReference>
<accession>A0A0F0KLN9</accession>
<protein>
    <recommendedName>
        <fullName evidence="1">IrrE N-terminal-like domain-containing protein</fullName>
    </recommendedName>
</protein>
<comment type="caution">
    <text evidence="2">The sequence shown here is derived from an EMBL/GenBank/DDBJ whole genome shotgun (WGS) entry which is preliminary data.</text>
</comment>
<name>A0A0F0KLN9_9MICO</name>
<keyword evidence="3" id="KW-1185">Reference proteome</keyword>
<dbReference type="EMBL" id="JYIU01000040">
    <property type="protein sequence ID" value="KJL21773.1"/>
    <property type="molecule type" value="Genomic_DNA"/>
</dbReference>
<evidence type="ECO:0000259" key="1">
    <source>
        <dbReference type="Pfam" id="PF06114"/>
    </source>
</evidence>
<sequence length="177" mass="19104">MCIYRNLSALRIPALLTTAEHGQTLLFLDSSAPQIKLAGAIVHELGHWALGDQRPTGVESDADAFAAAFLMPGREVINDKTLGPGLDLAQAATIWGVPTRALARRLRELRQITERQLRDLIRDTKELGANEGRKALLGAPSTLVETVRSAGGSHAAASKAFLSVEQLRNDYLARSGR</sequence>
<feature type="domain" description="IrrE N-terminal-like" evidence="1">
    <location>
        <begin position="23"/>
        <end position="106"/>
    </location>
</feature>
<dbReference type="InterPro" id="IPR010359">
    <property type="entry name" value="IrrE_HExxH"/>
</dbReference>
<evidence type="ECO:0000313" key="3">
    <source>
        <dbReference type="Proteomes" id="UP000033572"/>
    </source>
</evidence>
<dbReference type="AlphaFoldDB" id="A0A0F0KLN9"/>
<evidence type="ECO:0000313" key="2">
    <source>
        <dbReference type="EMBL" id="KJL21773.1"/>
    </source>
</evidence>
<dbReference type="PATRIC" id="fig|104336.4.peg.1714"/>
<dbReference type="Pfam" id="PF06114">
    <property type="entry name" value="Peptidase_M78"/>
    <property type="match status" value="1"/>
</dbReference>
<organism evidence="2 3">
    <name type="scientific">Microbacterium foliorum</name>
    <dbReference type="NCBI Taxonomy" id="104336"/>
    <lineage>
        <taxon>Bacteria</taxon>
        <taxon>Bacillati</taxon>
        <taxon>Actinomycetota</taxon>
        <taxon>Actinomycetes</taxon>
        <taxon>Micrococcales</taxon>
        <taxon>Microbacteriaceae</taxon>
        <taxon>Microbacterium</taxon>
    </lineage>
</organism>
<gene>
    <name evidence="2" type="ORF">RN50_01674</name>
</gene>